<organism evidence="2 3">
    <name type="scientific">Colletotrichum tamarilloi</name>
    <dbReference type="NCBI Taxonomy" id="1209934"/>
    <lineage>
        <taxon>Eukaryota</taxon>
        <taxon>Fungi</taxon>
        <taxon>Dikarya</taxon>
        <taxon>Ascomycota</taxon>
        <taxon>Pezizomycotina</taxon>
        <taxon>Sordariomycetes</taxon>
        <taxon>Hypocreomycetidae</taxon>
        <taxon>Glomerellales</taxon>
        <taxon>Glomerellaceae</taxon>
        <taxon>Colletotrichum</taxon>
        <taxon>Colletotrichum acutatum species complex</taxon>
    </lineage>
</organism>
<dbReference type="Proteomes" id="UP001227543">
    <property type="component" value="Unassembled WGS sequence"/>
</dbReference>
<feature type="signal peptide" evidence="1">
    <location>
        <begin position="1"/>
        <end position="19"/>
    </location>
</feature>
<evidence type="ECO:0000313" key="3">
    <source>
        <dbReference type="Proteomes" id="UP001227543"/>
    </source>
</evidence>
<evidence type="ECO:0000313" key="2">
    <source>
        <dbReference type="EMBL" id="KAK1492055.1"/>
    </source>
</evidence>
<gene>
    <name evidence="2" type="ORF">CTAM01_10112</name>
</gene>
<reference evidence="2 3" key="1">
    <citation type="submission" date="2016-10" db="EMBL/GenBank/DDBJ databases">
        <title>The genome sequence of Colletotrichum fioriniae PJ7.</title>
        <authorList>
            <person name="Baroncelli R."/>
        </authorList>
    </citation>
    <scope>NUCLEOTIDE SEQUENCE [LARGE SCALE GENOMIC DNA]</scope>
    <source>
        <strain evidence="2 3">Tom-12</strain>
    </source>
</reference>
<keyword evidence="3" id="KW-1185">Reference proteome</keyword>
<evidence type="ECO:0000256" key="1">
    <source>
        <dbReference type="SAM" id="SignalP"/>
    </source>
</evidence>
<proteinExistence type="predicted"/>
<dbReference type="RefSeq" id="XP_060379263.1">
    <property type="nucleotide sequence ID" value="XM_060526128.1"/>
</dbReference>
<dbReference type="GeneID" id="85410366"/>
<keyword evidence="1" id="KW-0732">Signal</keyword>
<sequence length="51" mass="5868">MLMMTHLLLFCHMFGATWNKLSSRLRTLESCLAHKVSIWCGTKSQLQSETP</sequence>
<accession>A0ABQ9R1J5</accession>
<protein>
    <submittedName>
        <fullName evidence="2">Uncharacterized protein</fullName>
    </submittedName>
</protein>
<dbReference type="EMBL" id="MLFU01000044">
    <property type="protein sequence ID" value="KAK1492055.1"/>
    <property type="molecule type" value="Genomic_DNA"/>
</dbReference>
<comment type="caution">
    <text evidence="2">The sequence shown here is derived from an EMBL/GenBank/DDBJ whole genome shotgun (WGS) entry which is preliminary data.</text>
</comment>
<feature type="chain" id="PRO_5045750458" evidence="1">
    <location>
        <begin position="20"/>
        <end position="51"/>
    </location>
</feature>
<name>A0ABQ9R1J5_9PEZI</name>